<feature type="coiled-coil region" evidence="1">
    <location>
        <begin position="26"/>
        <end position="53"/>
    </location>
</feature>
<gene>
    <name evidence="2" type="ORF">UFOVP131_28</name>
</gene>
<dbReference type="EMBL" id="LR796252">
    <property type="protein sequence ID" value="CAB4131757.1"/>
    <property type="molecule type" value="Genomic_DNA"/>
</dbReference>
<accession>A0A6J5LFA3</accession>
<protein>
    <submittedName>
        <fullName evidence="2">Uncharacterized protein</fullName>
    </submittedName>
</protein>
<evidence type="ECO:0000313" key="2">
    <source>
        <dbReference type="EMBL" id="CAB4131757.1"/>
    </source>
</evidence>
<reference evidence="2" key="1">
    <citation type="submission" date="2020-04" db="EMBL/GenBank/DDBJ databases">
        <authorList>
            <person name="Chiriac C."/>
            <person name="Salcher M."/>
            <person name="Ghai R."/>
            <person name="Kavagutti S V."/>
        </authorList>
    </citation>
    <scope>NUCLEOTIDE SEQUENCE</scope>
</reference>
<organism evidence="2">
    <name type="scientific">uncultured Caudovirales phage</name>
    <dbReference type="NCBI Taxonomy" id="2100421"/>
    <lineage>
        <taxon>Viruses</taxon>
        <taxon>Duplodnaviria</taxon>
        <taxon>Heunggongvirae</taxon>
        <taxon>Uroviricota</taxon>
        <taxon>Caudoviricetes</taxon>
        <taxon>Peduoviridae</taxon>
        <taxon>Maltschvirus</taxon>
        <taxon>Maltschvirus maltsch</taxon>
    </lineage>
</organism>
<sequence>MLKLLQKLTFQAPVKDALSAGVTIATQRNERAAENLRDVITELLEENDRLKGKGARQ</sequence>
<name>A0A6J5LFA3_9CAUD</name>
<keyword evidence="1" id="KW-0175">Coiled coil</keyword>
<evidence type="ECO:0000256" key="1">
    <source>
        <dbReference type="SAM" id="Coils"/>
    </source>
</evidence>
<proteinExistence type="predicted"/>